<dbReference type="RefSeq" id="WP_040739177.1">
    <property type="nucleotide sequence ID" value="NZ_QJKF01000009.1"/>
</dbReference>
<dbReference type="SUPFAM" id="SSF46955">
    <property type="entry name" value="Putative DNA-binding domain"/>
    <property type="match status" value="1"/>
</dbReference>
<keyword evidence="4" id="KW-0804">Transcription</keyword>
<dbReference type="InterPro" id="IPR047057">
    <property type="entry name" value="MerR_fam"/>
</dbReference>
<dbReference type="GO" id="GO:0003700">
    <property type="term" value="F:DNA-binding transcription factor activity"/>
    <property type="evidence" value="ECO:0007669"/>
    <property type="project" value="InterPro"/>
</dbReference>
<dbReference type="Proteomes" id="UP000247569">
    <property type="component" value="Unassembled WGS sequence"/>
</dbReference>
<dbReference type="SMART" id="SM00422">
    <property type="entry name" value="HTH_MERR"/>
    <property type="match status" value="1"/>
</dbReference>
<evidence type="ECO:0000313" key="7">
    <source>
        <dbReference type="Proteomes" id="UP000247569"/>
    </source>
</evidence>
<keyword evidence="3 6" id="KW-0238">DNA-binding</keyword>
<keyword evidence="7" id="KW-1185">Reference proteome</keyword>
<name>A0A318K194_9NOCA</name>
<protein>
    <submittedName>
        <fullName evidence="6">DNA-binding transcriptional MerR regulator</fullName>
    </submittedName>
</protein>
<evidence type="ECO:0000313" key="6">
    <source>
        <dbReference type="EMBL" id="PXX60935.1"/>
    </source>
</evidence>
<organism evidence="6 7">
    <name type="scientific">Nocardia tenerifensis</name>
    <dbReference type="NCBI Taxonomy" id="228006"/>
    <lineage>
        <taxon>Bacteria</taxon>
        <taxon>Bacillati</taxon>
        <taxon>Actinomycetota</taxon>
        <taxon>Actinomycetes</taxon>
        <taxon>Mycobacteriales</taxon>
        <taxon>Nocardiaceae</taxon>
        <taxon>Nocardia</taxon>
    </lineage>
</organism>
<dbReference type="Gene3D" id="1.10.1660.10">
    <property type="match status" value="1"/>
</dbReference>
<feature type="domain" description="HTH merR-type" evidence="5">
    <location>
        <begin position="9"/>
        <end position="77"/>
    </location>
</feature>
<reference evidence="6 7" key="1">
    <citation type="submission" date="2018-05" db="EMBL/GenBank/DDBJ databases">
        <title>Genomic Encyclopedia of Type Strains, Phase IV (KMG-IV): sequencing the most valuable type-strain genomes for metagenomic binning, comparative biology and taxonomic classification.</title>
        <authorList>
            <person name="Goeker M."/>
        </authorList>
    </citation>
    <scope>NUCLEOTIDE SEQUENCE [LARGE SCALE GENOMIC DNA]</scope>
    <source>
        <strain evidence="6 7">DSM 44704</strain>
    </source>
</reference>
<dbReference type="Pfam" id="PF13411">
    <property type="entry name" value="MerR_1"/>
    <property type="match status" value="1"/>
</dbReference>
<keyword evidence="2" id="KW-0805">Transcription regulation</keyword>
<dbReference type="EMBL" id="QJKF01000009">
    <property type="protein sequence ID" value="PXX60935.1"/>
    <property type="molecule type" value="Genomic_DNA"/>
</dbReference>
<dbReference type="InterPro" id="IPR009061">
    <property type="entry name" value="DNA-bd_dom_put_sf"/>
</dbReference>
<evidence type="ECO:0000256" key="4">
    <source>
        <dbReference type="ARBA" id="ARBA00023163"/>
    </source>
</evidence>
<accession>A0A318K194</accession>
<comment type="caution">
    <text evidence="6">The sequence shown here is derived from an EMBL/GenBank/DDBJ whole genome shotgun (WGS) entry which is preliminary data.</text>
</comment>
<proteinExistence type="predicted"/>
<dbReference type="PANTHER" id="PTHR30204">
    <property type="entry name" value="REDOX-CYCLING DRUG-SENSING TRANSCRIPTIONAL ACTIVATOR SOXR"/>
    <property type="match status" value="1"/>
</dbReference>
<dbReference type="GO" id="GO:0003677">
    <property type="term" value="F:DNA binding"/>
    <property type="evidence" value="ECO:0007669"/>
    <property type="project" value="UniProtKB-KW"/>
</dbReference>
<dbReference type="PROSITE" id="PS50937">
    <property type="entry name" value="HTH_MERR_2"/>
    <property type="match status" value="1"/>
</dbReference>
<dbReference type="AlphaFoldDB" id="A0A318K194"/>
<gene>
    <name evidence="6" type="ORF">DFR70_109126</name>
</gene>
<dbReference type="PRINTS" id="PR00040">
    <property type="entry name" value="HTHMERR"/>
</dbReference>
<sequence>MTEDTLGVTVSIGELSRRTGVPVRTIRFYCDNGILESRRSGGGHRTFFPAAVDRLLLVRRLRAMGLPLAAISNVLDGKETIAEAAAAERAAIDAELEALRWRRAALAAIENAPPDERAGRLKLLAAVHDRSAVIDSVVAFWRPILRPLPPEEFDSFIDMNVPPLPNEPAPDQVVAYAELATMTTDPQVKTAMTHQIWRSDGSRISDRRTFVTAVASAFEVAAPVVAAHESPRPGVELDQFVHAHAAARKERDTHHFRRSLLATGTTDTDPRIHRFWRLTADITGSETTVGAIHYWLLDALRQTV</sequence>
<dbReference type="CDD" id="cd00592">
    <property type="entry name" value="HTH_MerR-like"/>
    <property type="match status" value="1"/>
</dbReference>
<evidence type="ECO:0000256" key="1">
    <source>
        <dbReference type="ARBA" id="ARBA00022491"/>
    </source>
</evidence>
<evidence type="ECO:0000256" key="3">
    <source>
        <dbReference type="ARBA" id="ARBA00023125"/>
    </source>
</evidence>
<evidence type="ECO:0000256" key="2">
    <source>
        <dbReference type="ARBA" id="ARBA00023015"/>
    </source>
</evidence>
<evidence type="ECO:0000259" key="5">
    <source>
        <dbReference type="PROSITE" id="PS50937"/>
    </source>
</evidence>
<dbReference type="PANTHER" id="PTHR30204:SF69">
    <property type="entry name" value="MERR-FAMILY TRANSCRIPTIONAL REGULATOR"/>
    <property type="match status" value="1"/>
</dbReference>
<keyword evidence="1" id="KW-0678">Repressor</keyword>
<dbReference type="InterPro" id="IPR000551">
    <property type="entry name" value="MerR-type_HTH_dom"/>
</dbReference>